<comment type="caution">
    <text evidence="1">The sequence shown here is derived from an EMBL/GenBank/DDBJ whole genome shotgun (WGS) entry which is preliminary data.</text>
</comment>
<organism evidence="1 2">
    <name type="scientific">Ixodes persulcatus</name>
    <name type="common">Taiga tick</name>
    <dbReference type="NCBI Taxonomy" id="34615"/>
    <lineage>
        <taxon>Eukaryota</taxon>
        <taxon>Metazoa</taxon>
        <taxon>Ecdysozoa</taxon>
        <taxon>Arthropoda</taxon>
        <taxon>Chelicerata</taxon>
        <taxon>Arachnida</taxon>
        <taxon>Acari</taxon>
        <taxon>Parasitiformes</taxon>
        <taxon>Ixodida</taxon>
        <taxon>Ixodoidea</taxon>
        <taxon>Ixodidae</taxon>
        <taxon>Ixodinae</taxon>
        <taxon>Ixodes</taxon>
    </lineage>
</organism>
<protein>
    <submittedName>
        <fullName evidence="1">Uncharacterized protein</fullName>
    </submittedName>
</protein>
<gene>
    <name evidence="1" type="ORF">HPB47_021700</name>
</gene>
<dbReference type="EMBL" id="JABSTQ010009216">
    <property type="protein sequence ID" value="KAG0431528.1"/>
    <property type="molecule type" value="Genomic_DNA"/>
</dbReference>
<proteinExistence type="predicted"/>
<evidence type="ECO:0000313" key="1">
    <source>
        <dbReference type="EMBL" id="KAG0431528.1"/>
    </source>
</evidence>
<reference evidence="1 2" key="1">
    <citation type="journal article" date="2020" name="Cell">
        <title>Large-Scale Comparative Analyses of Tick Genomes Elucidate Their Genetic Diversity and Vector Capacities.</title>
        <authorList>
            <consortium name="Tick Genome and Microbiome Consortium (TIGMIC)"/>
            <person name="Jia N."/>
            <person name="Wang J."/>
            <person name="Shi W."/>
            <person name="Du L."/>
            <person name="Sun Y."/>
            <person name="Zhan W."/>
            <person name="Jiang J.F."/>
            <person name="Wang Q."/>
            <person name="Zhang B."/>
            <person name="Ji P."/>
            <person name="Bell-Sakyi L."/>
            <person name="Cui X.M."/>
            <person name="Yuan T.T."/>
            <person name="Jiang B.G."/>
            <person name="Yang W.F."/>
            <person name="Lam T.T."/>
            <person name="Chang Q.C."/>
            <person name="Ding S.J."/>
            <person name="Wang X.J."/>
            <person name="Zhu J.G."/>
            <person name="Ruan X.D."/>
            <person name="Zhao L."/>
            <person name="Wei J.T."/>
            <person name="Ye R.Z."/>
            <person name="Que T.C."/>
            <person name="Du C.H."/>
            <person name="Zhou Y.H."/>
            <person name="Cheng J.X."/>
            <person name="Dai P.F."/>
            <person name="Guo W.B."/>
            <person name="Han X.H."/>
            <person name="Huang E.J."/>
            <person name="Li L.F."/>
            <person name="Wei W."/>
            <person name="Gao Y.C."/>
            <person name="Liu J.Z."/>
            <person name="Shao H.Z."/>
            <person name="Wang X."/>
            <person name="Wang C.C."/>
            <person name="Yang T.C."/>
            <person name="Huo Q.B."/>
            <person name="Li W."/>
            <person name="Chen H.Y."/>
            <person name="Chen S.E."/>
            <person name="Zhou L.G."/>
            <person name="Ni X.B."/>
            <person name="Tian J.H."/>
            <person name="Sheng Y."/>
            <person name="Liu T."/>
            <person name="Pan Y.S."/>
            <person name="Xia L.Y."/>
            <person name="Li J."/>
            <person name="Zhao F."/>
            <person name="Cao W.C."/>
        </authorList>
    </citation>
    <scope>NUCLEOTIDE SEQUENCE [LARGE SCALE GENOMIC DNA]</scope>
    <source>
        <strain evidence="1">Iper-2018</strain>
    </source>
</reference>
<name>A0AC60QCX6_IXOPE</name>
<keyword evidence="2" id="KW-1185">Reference proteome</keyword>
<evidence type="ECO:0000313" key="2">
    <source>
        <dbReference type="Proteomes" id="UP000805193"/>
    </source>
</evidence>
<dbReference type="Proteomes" id="UP000805193">
    <property type="component" value="Unassembled WGS sequence"/>
</dbReference>
<accession>A0AC60QCX6</accession>
<sequence length="581" mass="64237">MNSDNLSLSQKYVKASYIAQASQAIAAHESKIAHLLEQGRCPDEGWDDSTIEILLQNLSLMDSNNFLGNSGVGEREARIASHLVSRRHYRLGHGIGRSGDISETQPKAAGSSLMNKLTNSMVLHVLQTMGVPATKACFVVPMATGMSLTLCMLAFRQKRPSARYVLWSRIDQKSCFKCILTAGFEPVVIEGLLVGDELQTDVASMRARLEQFGAEKVACVLTTTSCFAPRSPDNLEDVARLCKDFQVPHLVNNAYGVQCTKCMHLIQQASRVGRLDVFVQSTDKNFMVPVGGAVIAGFDKELVETVAKTYPGRGSATPTMDLFITLLSLGMKGYLNLRNQRREVLKYLTDKLTEVAEKHGERVLSTPNNRISVAISVTGEKVGDVTGVGAMLFTRFVSGARVVSNQGSKRLGQVDFEGWGSHCGAYPTPYLTAASALGVSKSDVDVFVQRLDKVFAKERLAAQKTATMRLLRKRFYKFVRGIFPSLEYADHQKARRRLSLLYLFATWQLFGATIYYIYQRNTPRDNSGLTQAERYVTAGVRGDKARIISLSPLGKVQDRIISEEEMKELRMKKQSEAAQSA</sequence>